<accession>A0A2U2HGE9</accession>
<sequence length="550" mass="62497">MSKKPSRNDPCPCGSGRKFKKCHGSFASLDTLRILNSPTMRQELQTMRARHDAQEFQRREQQGLGKPIISVQFKDHRIVAVGSTVHYSKNWKTFHDFLNDYPKIVLGKDWWMSEVAKPPEERHRILTWAARSDEQRKAHLEQEGPGFGQAITGASSAYLHFAYDLYALKHAVEVQQLLINRIKCPQNFPGALYEVRVAAALLRAGFTLQHEDESDRRSTHVEFIATHAAFGATYTVEAKRREGRRMKVNKQMFGALRKHSDHPRIVFIDTNDARLEVGRVKSGLAPIPLVEAEKLLKHYERDPIGKTLPPAYVVTTYEPGEHHLDAIDLPSGMLLWGFHIEDLKPGLKTLPQQVEVRRRHAPIFALLESMQKHGNIPATFDGEAEAFLNGYSEARLQIGRRMDVPGPGGMEIEATLESGVVMPEWKAASCVFCSDDQQRFFVQIPLTDEELQANAQHPATFFGVIDRNAGRPSPKTALDWFNFFWETYSHSSRGNLIEFMRHAPNIERLKEMTQEELATEYCTRMADSIMRREMAKVDSSAALNPKSTDP</sequence>
<gene>
    <name evidence="1" type="ORF">C7C56_019940</name>
</gene>
<name>A0A2U2HGE9_9BURK</name>
<proteinExistence type="predicted"/>
<keyword evidence="2" id="KW-1185">Reference proteome</keyword>
<evidence type="ECO:0008006" key="3">
    <source>
        <dbReference type="Google" id="ProtNLM"/>
    </source>
</evidence>
<comment type="caution">
    <text evidence="1">The sequence shown here is derived from an EMBL/GenBank/DDBJ whole genome shotgun (WGS) entry which is preliminary data.</text>
</comment>
<dbReference type="OrthoDB" id="6078507at2"/>
<reference evidence="1 2" key="1">
    <citation type="submission" date="2018-04" db="EMBL/GenBank/DDBJ databases">
        <title>Massilia violaceinigra sp. nov., a novel purple-pigmented bacterium isolated from Tianshan glacier, Xinjiang, China.</title>
        <authorList>
            <person name="Wang H."/>
        </authorList>
    </citation>
    <scope>NUCLEOTIDE SEQUENCE [LARGE SCALE GENOMIC DNA]</scope>
    <source>
        <strain evidence="1 2">B448-2</strain>
    </source>
</reference>
<evidence type="ECO:0000313" key="1">
    <source>
        <dbReference type="EMBL" id="PWF44010.1"/>
    </source>
</evidence>
<dbReference type="SUPFAM" id="SSF103642">
    <property type="entry name" value="Sec-C motif"/>
    <property type="match status" value="1"/>
</dbReference>
<dbReference type="Pfam" id="PF02810">
    <property type="entry name" value="SEC-C"/>
    <property type="match status" value="1"/>
</dbReference>
<dbReference type="RefSeq" id="WP_106759115.1">
    <property type="nucleotide sequence ID" value="NZ_PXWF02000272.1"/>
</dbReference>
<evidence type="ECO:0000313" key="2">
    <source>
        <dbReference type="Proteomes" id="UP000241421"/>
    </source>
</evidence>
<dbReference type="Proteomes" id="UP000241421">
    <property type="component" value="Unassembled WGS sequence"/>
</dbReference>
<dbReference type="EMBL" id="PXWF02000272">
    <property type="protein sequence ID" value="PWF44010.1"/>
    <property type="molecule type" value="Genomic_DNA"/>
</dbReference>
<dbReference type="InterPro" id="IPR004027">
    <property type="entry name" value="SEC_C_motif"/>
</dbReference>
<organism evidence="1 2">
    <name type="scientific">Massilia glaciei</name>
    <dbReference type="NCBI Taxonomy" id="1524097"/>
    <lineage>
        <taxon>Bacteria</taxon>
        <taxon>Pseudomonadati</taxon>
        <taxon>Pseudomonadota</taxon>
        <taxon>Betaproteobacteria</taxon>
        <taxon>Burkholderiales</taxon>
        <taxon>Oxalobacteraceae</taxon>
        <taxon>Telluria group</taxon>
        <taxon>Massilia</taxon>
    </lineage>
</organism>
<dbReference type="AlphaFoldDB" id="A0A2U2HGE9"/>
<dbReference type="Gene3D" id="3.10.450.50">
    <property type="match status" value="1"/>
</dbReference>
<protein>
    <recommendedName>
        <fullName evidence="3">Preprotein translocase subunit SecA</fullName>
    </recommendedName>
</protein>